<organism evidence="1">
    <name type="scientific">Manihot esculenta</name>
    <name type="common">Cassava</name>
    <name type="synonym">Jatropha manihot</name>
    <dbReference type="NCBI Taxonomy" id="3983"/>
    <lineage>
        <taxon>Eukaryota</taxon>
        <taxon>Viridiplantae</taxon>
        <taxon>Streptophyta</taxon>
        <taxon>Embryophyta</taxon>
        <taxon>Tracheophyta</taxon>
        <taxon>Spermatophyta</taxon>
        <taxon>Magnoliopsida</taxon>
        <taxon>eudicotyledons</taxon>
        <taxon>Gunneridae</taxon>
        <taxon>Pentapetalae</taxon>
        <taxon>rosids</taxon>
        <taxon>fabids</taxon>
        <taxon>Malpighiales</taxon>
        <taxon>Euphorbiaceae</taxon>
        <taxon>Crotonoideae</taxon>
        <taxon>Manihoteae</taxon>
        <taxon>Manihot</taxon>
    </lineage>
</organism>
<reference evidence="1" key="1">
    <citation type="submission" date="2016-02" db="EMBL/GenBank/DDBJ databases">
        <title>WGS assembly of Manihot esculenta.</title>
        <authorList>
            <person name="Bredeson J.V."/>
            <person name="Prochnik S.E."/>
            <person name="Lyons J.B."/>
            <person name="Schmutz J."/>
            <person name="Grimwood J."/>
            <person name="Vrebalov J."/>
            <person name="Bart R.S."/>
            <person name="Amuge T."/>
            <person name="Ferguson M.E."/>
            <person name="Green R."/>
            <person name="Putnam N."/>
            <person name="Stites J."/>
            <person name="Rounsley S."/>
            <person name="Rokhsar D.S."/>
        </authorList>
    </citation>
    <scope>NUCLEOTIDE SEQUENCE [LARGE SCALE GENOMIC DNA]</scope>
    <source>
        <tissue evidence="1">Leaf</tissue>
    </source>
</reference>
<dbReference type="EMBL" id="CM004401">
    <property type="protein sequence ID" value="OAY29653.1"/>
    <property type="molecule type" value="Genomic_DNA"/>
</dbReference>
<name>A0A2C9UIE0_MANES</name>
<protein>
    <submittedName>
        <fullName evidence="1">Uncharacterized protein</fullName>
    </submittedName>
</protein>
<accession>A0A2C9UIE0</accession>
<proteinExistence type="predicted"/>
<gene>
    <name evidence="1" type="ORF">MANES_15G161700</name>
</gene>
<evidence type="ECO:0000313" key="1">
    <source>
        <dbReference type="EMBL" id="OAY29653.1"/>
    </source>
</evidence>
<dbReference type="AlphaFoldDB" id="A0A2C9UIE0"/>
<sequence length="47" mass="5147">MVANGILGLGELRDFIKETINHYDKCLNEKLKGRVSKGSGFLSGLHS</sequence>